<protein>
    <recommendedName>
        <fullName evidence="3">DUF8208 domain-containing protein</fullName>
    </recommendedName>
</protein>
<feature type="transmembrane region" description="Helical" evidence="2">
    <location>
        <begin position="162"/>
        <end position="183"/>
    </location>
</feature>
<feature type="transmembrane region" description="Helical" evidence="2">
    <location>
        <begin position="74"/>
        <end position="98"/>
    </location>
</feature>
<feature type="compositionally biased region" description="Gly residues" evidence="1">
    <location>
        <begin position="524"/>
        <end position="533"/>
    </location>
</feature>
<organism evidence="4 5">
    <name type="scientific">Lactococcus lactis</name>
    <dbReference type="NCBI Taxonomy" id="1358"/>
    <lineage>
        <taxon>Bacteria</taxon>
        <taxon>Bacillati</taxon>
        <taxon>Bacillota</taxon>
        <taxon>Bacilli</taxon>
        <taxon>Lactobacillales</taxon>
        <taxon>Streptococcaceae</taxon>
        <taxon>Lactococcus</taxon>
    </lineage>
</organism>
<keyword evidence="2" id="KW-1133">Transmembrane helix</keyword>
<dbReference type="RefSeq" id="WP_311843712.1">
    <property type="nucleotide sequence ID" value="NZ_JARQDC010000013.1"/>
</dbReference>
<feature type="region of interest" description="Disordered" evidence="1">
    <location>
        <begin position="222"/>
        <end position="245"/>
    </location>
</feature>
<feature type="transmembrane region" description="Helical" evidence="2">
    <location>
        <begin position="371"/>
        <end position="390"/>
    </location>
</feature>
<keyword evidence="2" id="KW-0472">Membrane</keyword>
<feature type="region of interest" description="Disordered" evidence="1">
    <location>
        <begin position="521"/>
        <end position="560"/>
    </location>
</feature>
<feature type="transmembrane region" description="Helical" evidence="2">
    <location>
        <begin position="119"/>
        <end position="142"/>
    </location>
</feature>
<feature type="compositionally biased region" description="Polar residues" evidence="1">
    <location>
        <begin position="690"/>
        <end position="715"/>
    </location>
</feature>
<reference evidence="4" key="1">
    <citation type="submission" date="2023-03" db="EMBL/GenBank/DDBJ databases">
        <authorList>
            <person name="Shen W."/>
            <person name="Cai J."/>
        </authorList>
    </citation>
    <scope>NUCLEOTIDE SEQUENCE</scope>
    <source>
        <strain evidence="4">Y37</strain>
    </source>
</reference>
<feature type="transmembrane region" description="Helical" evidence="2">
    <location>
        <begin position="20"/>
        <end position="39"/>
    </location>
</feature>
<feature type="region of interest" description="Disordered" evidence="1">
    <location>
        <begin position="675"/>
        <end position="773"/>
    </location>
</feature>
<feature type="compositionally biased region" description="Pro residues" evidence="1">
    <location>
        <begin position="764"/>
        <end position="773"/>
    </location>
</feature>
<evidence type="ECO:0000313" key="4">
    <source>
        <dbReference type="EMBL" id="MDT2946748.1"/>
    </source>
</evidence>
<sequence>MIALKKKWDKLSRYKPLIKVFSFFGVITLAMNNVLPVLADESLFIRDKVVALQHLSAWNSFISTSDIVWDIFRVIGWGLVLLLFSINQAFGAFFKFLMKSTGLFSILTKGDINSSPLSFWFLVGTGLVSITLLVGLVITGLQHTLGTKQSINQTFLNILKNATIVMLIPYILGAGFMAVQFLATTLGVTTPSTGNDHSIAAQIIGNNVIDIEAANYDDLPLVKDNPKGDADKTDSSPDLDPYRLIPMNGSTETKVGVSDAKDSIKFKKDNDIYKIDINSVVKSSNHEGKEGDDSTNWIDEVNKKNIWGNFWGWVKGSQGAQNLIVYKSHNLESGEMPDEKKLEKTPSFYYDARGSIIPTTKAGVYYYKVSWLPIIIGEFAILGLYLFTFFKSLKVIWELSQLYILGIPTGMLKLSNDDGVRFLLDESIELLLSLCAVFINMSFFTYFAQWFGNLLQLWHASGMAQNLIKGLATPLALLAFAGFSFEDPRFWKASGASKSGIGAGVVGGIVGGGIMRKLTNPKMRGGGGGGGRVGSAVRSDLSNARARSAESNGGKPTIGGTLANLRAARGASFMAGKLGRSANAGIDAGKKYLEQAKPLTPGAKPTMKDKMGAGMAAMSTAAITPVKDATASIGNGAQNFKEELTKNASVAMRSGSHQGTTDAVNRNVPNEMAQRRAALAKATPAERAKAQQTESHQGSGKSQVQRPSVNLNKTPPVNRPSAMSRPRPQMTETSKRNTVEARNARRPEPQVQENPHYQPKPTKRPTPPNINRK</sequence>
<name>A0AAW8UER7_9LACT</name>
<dbReference type="InterPro" id="IPR058521">
    <property type="entry name" value="DUF8208"/>
</dbReference>
<gene>
    <name evidence="4" type="ORF">P7I04_12035</name>
</gene>
<dbReference type="Proteomes" id="UP001250218">
    <property type="component" value="Unassembled WGS sequence"/>
</dbReference>
<evidence type="ECO:0000256" key="2">
    <source>
        <dbReference type="SAM" id="Phobius"/>
    </source>
</evidence>
<evidence type="ECO:0000313" key="5">
    <source>
        <dbReference type="Proteomes" id="UP001250218"/>
    </source>
</evidence>
<feature type="compositionally biased region" description="Basic and acidic residues" evidence="1">
    <location>
        <begin position="733"/>
        <end position="748"/>
    </location>
</feature>
<dbReference type="EMBL" id="JARQDL010000013">
    <property type="protein sequence ID" value="MDT2946748.1"/>
    <property type="molecule type" value="Genomic_DNA"/>
</dbReference>
<feature type="compositionally biased region" description="Basic and acidic residues" evidence="1">
    <location>
        <begin position="222"/>
        <end position="235"/>
    </location>
</feature>
<feature type="transmembrane region" description="Helical" evidence="2">
    <location>
        <begin position="430"/>
        <end position="455"/>
    </location>
</feature>
<proteinExistence type="predicted"/>
<accession>A0AAW8UER7</accession>
<feature type="transmembrane region" description="Helical" evidence="2">
    <location>
        <begin position="467"/>
        <end position="485"/>
    </location>
</feature>
<dbReference type="AlphaFoldDB" id="A0AAW8UER7"/>
<dbReference type="Pfam" id="PF26635">
    <property type="entry name" value="DUF8208"/>
    <property type="match status" value="1"/>
</dbReference>
<feature type="domain" description="DUF8208" evidence="3">
    <location>
        <begin position="64"/>
        <end position="456"/>
    </location>
</feature>
<evidence type="ECO:0000259" key="3">
    <source>
        <dbReference type="Pfam" id="PF26635"/>
    </source>
</evidence>
<comment type="caution">
    <text evidence="4">The sequence shown here is derived from an EMBL/GenBank/DDBJ whole genome shotgun (WGS) entry which is preliminary data.</text>
</comment>
<keyword evidence="2" id="KW-0812">Transmembrane</keyword>
<feature type="transmembrane region" description="Helical" evidence="2">
    <location>
        <begin position="497"/>
        <end position="515"/>
    </location>
</feature>
<evidence type="ECO:0000256" key="1">
    <source>
        <dbReference type="SAM" id="MobiDB-lite"/>
    </source>
</evidence>